<evidence type="ECO:0000313" key="1">
    <source>
        <dbReference type="EMBL" id="KAL2490990.1"/>
    </source>
</evidence>
<organism evidence="1 2">
    <name type="scientific">Abeliophyllum distichum</name>
    <dbReference type="NCBI Taxonomy" id="126358"/>
    <lineage>
        <taxon>Eukaryota</taxon>
        <taxon>Viridiplantae</taxon>
        <taxon>Streptophyta</taxon>
        <taxon>Embryophyta</taxon>
        <taxon>Tracheophyta</taxon>
        <taxon>Spermatophyta</taxon>
        <taxon>Magnoliopsida</taxon>
        <taxon>eudicotyledons</taxon>
        <taxon>Gunneridae</taxon>
        <taxon>Pentapetalae</taxon>
        <taxon>asterids</taxon>
        <taxon>lamiids</taxon>
        <taxon>Lamiales</taxon>
        <taxon>Oleaceae</taxon>
        <taxon>Forsythieae</taxon>
        <taxon>Abeliophyllum</taxon>
    </lineage>
</organism>
<dbReference type="AlphaFoldDB" id="A0ABD1RRE5"/>
<comment type="caution">
    <text evidence="1">The sequence shown here is derived from an EMBL/GenBank/DDBJ whole genome shotgun (WGS) entry which is preliminary data.</text>
</comment>
<dbReference type="EMBL" id="JBFOLK010000008">
    <property type="protein sequence ID" value="KAL2490990.1"/>
    <property type="molecule type" value="Genomic_DNA"/>
</dbReference>
<proteinExistence type="predicted"/>
<accession>A0ABD1RRE5</accession>
<protein>
    <submittedName>
        <fullName evidence="1">Glycosyltransferase</fullName>
    </submittedName>
</protein>
<evidence type="ECO:0000313" key="2">
    <source>
        <dbReference type="Proteomes" id="UP001604336"/>
    </source>
</evidence>
<keyword evidence="2" id="KW-1185">Reference proteome</keyword>
<name>A0ABD1RRE5_9LAMI</name>
<dbReference type="Proteomes" id="UP001604336">
    <property type="component" value="Unassembled WGS sequence"/>
</dbReference>
<gene>
    <name evidence="1" type="ORF">Adt_26618</name>
</gene>
<sequence length="133" mass="15423">MNISRSYSDLNDLNLEATEIDGDMKFFECLIVFVFDWLPWALLAASVQNIPAAEFITSSSTMTSFMFHYFKKSDVEFPFPEIYFRDYENKLMDKLLSCASNPKEQDCASEGFARFYNIVLIKGSRKIEGKYID</sequence>
<reference evidence="2" key="1">
    <citation type="submission" date="2024-07" db="EMBL/GenBank/DDBJ databases">
        <title>Two chromosome-level genome assemblies of Korean endemic species Abeliophyllum distichum and Forsythia ovata (Oleaceae).</title>
        <authorList>
            <person name="Jang H."/>
        </authorList>
    </citation>
    <scope>NUCLEOTIDE SEQUENCE [LARGE SCALE GENOMIC DNA]</scope>
</reference>
<dbReference type="Gene3D" id="3.40.50.2000">
    <property type="entry name" value="Glycogen Phosphorylase B"/>
    <property type="match status" value="1"/>
</dbReference>